<dbReference type="InterPro" id="IPR013783">
    <property type="entry name" value="Ig-like_fold"/>
</dbReference>
<dbReference type="InterPro" id="IPR014756">
    <property type="entry name" value="Ig_E-set"/>
</dbReference>
<dbReference type="PANTHER" id="PTHR32208">
    <property type="entry name" value="SECRETED PROTEIN-RELATED"/>
    <property type="match status" value="1"/>
</dbReference>
<comment type="caution">
    <text evidence="2">The sequence shown here is derived from an EMBL/GenBank/DDBJ whole genome shotgun (WGS) entry which is preliminary data.</text>
</comment>
<accession>A0A9P8CIT5</accession>
<protein>
    <submittedName>
        <fullName evidence="2">Immunoglobulin E-set</fullName>
    </submittedName>
</protein>
<dbReference type="Gene3D" id="2.60.40.10">
    <property type="entry name" value="Immunoglobulins"/>
    <property type="match status" value="1"/>
</dbReference>
<dbReference type="SUPFAM" id="SSF81296">
    <property type="entry name" value="E set domains"/>
    <property type="match status" value="1"/>
</dbReference>
<dbReference type="PANTHER" id="PTHR32208:SF105">
    <property type="entry name" value="COPPER RADICAL OXIDASE"/>
    <property type="match status" value="1"/>
</dbReference>
<dbReference type="Proteomes" id="UP000887226">
    <property type="component" value="Unassembled WGS sequence"/>
</dbReference>
<evidence type="ECO:0000313" key="3">
    <source>
        <dbReference type="Proteomes" id="UP000887226"/>
    </source>
</evidence>
<sequence length="140" mass="14936">INPQEYRVEVFNPPYALSGATPPSFTLRSKYWAYSDTKKVIATANFPSDSLAAIRASMMTAVSSTHGNSMGQRTLFLDISCTGSAGTATCTITTPTSAYVALPGWYMVFVLDGNTPRPAIYVRIGGSIADAAGVSNWLQI</sequence>
<dbReference type="OrthoDB" id="2019572at2759"/>
<organism evidence="2 3">
    <name type="scientific">Calycina marina</name>
    <dbReference type="NCBI Taxonomy" id="1763456"/>
    <lineage>
        <taxon>Eukaryota</taxon>
        <taxon>Fungi</taxon>
        <taxon>Dikarya</taxon>
        <taxon>Ascomycota</taxon>
        <taxon>Pezizomycotina</taxon>
        <taxon>Leotiomycetes</taxon>
        <taxon>Helotiales</taxon>
        <taxon>Pezizellaceae</taxon>
        <taxon>Calycina</taxon>
    </lineage>
</organism>
<dbReference type="Pfam" id="PF09118">
    <property type="entry name" value="GO-like_E_set"/>
    <property type="match status" value="1"/>
</dbReference>
<feature type="non-terminal residue" evidence="2">
    <location>
        <position position="1"/>
    </location>
</feature>
<feature type="domain" description="Galactose oxidase-like Early set" evidence="1">
    <location>
        <begin position="28"/>
        <end position="124"/>
    </location>
</feature>
<evidence type="ECO:0000313" key="2">
    <source>
        <dbReference type="EMBL" id="KAG9248638.1"/>
    </source>
</evidence>
<feature type="non-terminal residue" evidence="2">
    <location>
        <position position="140"/>
    </location>
</feature>
<evidence type="ECO:0000259" key="1">
    <source>
        <dbReference type="Pfam" id="PF09118"/>
    </source>
</evidence>
<proteinExistence type="predicted"/>
<name>A0A9P8CIT5_9HELO</name>
<dbReference type="AlphaFoldDB" id="A0A9P8CIT5"/>
<dbReference type="InterPro" id="IPR015202">
    <property type="entry name" value="GO-like_E_set"/>
</dbReference>
<reference evidence="2" key="1">
    <citation type="journal article" date="2021" name="IMA Fungus">
        <title>Genomic characterization of three marine fungi, including Emericellopsis atlantica sp. nov. with signatures of a generalist lifestyle and marine biomass degradation.</title>
        <authorList>
            <person name="Hagestad O.C."/>
            <person name="Hou L."/>
            <person name="Andersen J.H."/>
            <person name="Hansen E.H."/>
            <person name="Altermark B."/>
            <person name="Li C."/>
            <person name="Kuhnert E."/>
            <person name="Cox R.J."/>
            <person name="Crous P.W."/>
            <person name="Spatafora J.W."/>
            <person name="Lail K."/>
            <person name="Amirebrahimi M."/>
            <person name="Lipzen A."/>
            <person name="Pangilinan J."/>
            <person name="Andreopoulos W."/>
            <person name="Hayes R.D."/>
            <person name="Ng V."/>
            <person name="Grigoriev I.V."/>
            <person name="Jackson S.A."/>
            <person name="Sutton T.D.S."/>
            <person name="Dobson A.D.W."/>
            <person name="Rama T."/>
        </authorList>
    </citation>
    <scope>NUCLEOTIDE SEQUENCE</scope>
    <source>
        <strain evidence="2">TRa3180A</strain>
    </source>
</reference>
<dbReference type="EMBL" id="MU253745">
    <property type="protein sequence ID" value="KAG9248638.1"/>
    <property type="molecule type" value="Genomic_DNA"/>
</dbReference>
<keyword evidence="3" id="KW-1185">Reference proteome</keyword>
<gene>
    <name evidence="2" type="ORF">BJ878DRAFT_386903</name>
</gene>